<dbReference type="Proteomes" id="UP000594262">
    <property type="component" value="Unplaced"/>
</dbReference>
<protein>
    <recommendedName>
        <fullName evidence="9">Mab-21-like HhH/H2TH-like domain-containing protein</fullName>
    </recommendedName>
</protein>
<evidence type="ECO:0000313" key="10">
    <source>
        <dbReference type="EnsemblMetazoa" id="CLYHEMP020290.1"/>
    </source>
</evidence>
<evidence type="ECO:0000256" key="5">
    <source>
        <dbReference type="ARBA" id="ARBA00022723"/>
    </source>
</evidence>
<evidence type="ECO:0000256" key="7">
    <source>
        <dbReference type="ARBA" id="ARBA00022842"/>
    </source>
</evidence>
<evidence type="ECO:0000256" key="1">
    <source>
        <dbReference type="ARBA" id="ARBA00001946"/>
    </source>
</evidence>
<evidence type="ECO:0000256" key="4">
    <source>
        <dbReference type="ARBA" id="ARBA00022695"/>
    </source>
</evidence>
<evidence type="ECO:0000256" key="3">
    <source>
        <dbReference type="ARBA" id="ARBA00022679"/>
    </source>
</evidence>
<accession>A0A7M5XAF7</accession>
<keyword evidence="11" id="KW-1185">Reference proteome</keyword>
<feature type="domain" description="Mab-21-like HhH/H2TH-like" evidence="9">
    <location>
        <begin position="320"/>
        <end position="403"/>
    </location>
</feature>
<dbReference type="AlphaFoldDB" id="A0A7M5XAF7"/>
<keyword evidence="5" id="KW-0479">Metal-binding</keyword>
<evidence type="ECO:0000313" key="11">
    <source>
        <dbReference type="Proteomes" id="UP000594262"/>
    </source>
</evidence>
<feature type="signal peptide" evidence="8">
    <location>
        <begin position="1"/>
        <end position="21"/>
    </location>
</feature>
<evidence type="ECO:0000256" key="6">
    <source>
        <dbReference type="ARBA" id="ARBA00022840"/>
    </source>
</evidence>
<sequence>MKNTVLLWMFWFSELKFVGRSYYVCPYKDFKDIYKLDKEISCQIKSLNDGLKQKVSPQKSFEIKLAGSIAEGGFSARFFKPEKRETLEADVEVILLQIGKSHKYCVEERREKPGFVRIKMSGNCRNLTNRNRKINHRLEDISKLNLSTDGYAKTVNLKETWLYRRFNFSHQRLKRSNRGVRRILAFLLNIPTSQISASNPYRNISKAVCESSWDVEIWKHKLTLSADWSAIIQVDWKPNSLLEWEKQKRNWPSNVTRLSSLDESFIIAKPSSAERDNVDTTEFRYSFGHVERKLVSLQTPTQRIVYLIFKSIFYKHIVPLDSERISSYLAKSVMLSTCESIPSSNETFWSSKDRDIRRAVLYLLNTLQEGCREGFLSYLFIPDINILENFKRELLDNMVNKIEYLKSNFDEILLETARERKKLIWILEKGRHAIAHADDKMSVALSSDINKTLKVENKFVSYRRIFKVAWLMLFRNFNQEASNQLKKPLDELIHCEHFNDQPSGKFE</sequence>
<keyword evidence="6" id="KW-0067">ATP-binding</keyword>
<reference evidence="10" key="1">
    <citation type="submission" date="2021-01" db="UniProtKB">
        <authorList>
            <consortium name="EnsemblMetazoa"/>
        </authorList>
    </citation>
    <scope>IDENTIFICATION</scope>
</reference>
<feature type="chain" id="PRO_5029780495" description="Mab-21-like HhH/H2TH-like domain-containing protein" evidence="8">
    <location>
        <begin position="22"/>
        <end position="507"/>
    </location>
</feature>
<dbReference type="GO" id="GO:0005524">
    <property type="term" value="F:ATP binding"/>
    <property type="evidence" value="ECO:0007669"/>
    <property type="project" value="UniProtKB-KW"/>
</dbReference>
<proteinExistence type="inferred from homology"/>
<dbReference type="Gene3D" id="1.10.1410.40">
    <property type="match status" value="1"/>
</dbReference>
<comment type="cofactor">
    <cofactor evidence="1">
        <name>Mg(2+)</name>
        <dbReference type="ChEBI" id="CHEBI:18420"/>
    </cofactor>
</comment>
<evidence type="ECO:0000259" key="9">
    <source>
        <dbReference type="Pfam" id="PF20266"/>
    </source>
</evidence>
<dbReference type="Pfam" id="PF20266">
    <property type="entry name" value="Mab-21_C"/>
    <property type="match status" value="1"/>
</dbReference>
<name>A0A7M5XAF7_9CNID</name>
<dbReference type="GO" id="GO:0016779">
    <property type="term" value="F:nucleotidyltransferase activity"/>
    <property type="evidence" value="ECO:0007669"/>
    <property type="project" value="UniProtKB-KW"/>
</dbReference>
<keyword evidence="7" id="KW-0460">Magnesium</keyword>
<dbReference type="InterPro" id="IPR024810">
    <property type="entry name" value="MAB21L/cGLR"/>
</dbReference>
<evidence type="ECO:0000256" key="8">
    <source>
        <dbReference type="SAM" id="SignalP"/>
    </source>
</evidence>
<dbReference type="PANTHER" id="PTHR10656:SF42">
    <property type="entry name" value="CYCLIC GMP-AMP SYNTHASE-LIKE PROTEIN-RELATED"/>
    <property type="match status" value="1"/>
</dbReference>
<dbReference type="GO" id="GO:0046872">
    <property type="term" value="F:metal ion binding"/>
    <property type="evidence" value="ECO:0007669"/>
    <property type="project" value="UniProtKB-KW"/>
</dbReference>
<comment type="similarity">
    <text evidence="2">Belongs to the mab-21 family.</text>
</comment>
<dbReference type="SMART" id="SM01265">
    <property type="entry name" value="Mab-21"/>
    <property type="match status" value="1"/>
</dbReference>
<evidence type="ECO:0000256" key="2">
    <source>
        <dbReference type="ARBA" id="ARBA00008307"/>
    </source>
</evidence>
<dbReference type="EnsemblMetazoa" id="CLYHEMT020290.1">
    <property type="protein sequence ID" value="CLYHEMP020290.1"/>
    <property type="gene ID" value="CLYHEMG020290"/>
</dbReference>
<dbReference type="InterPro" id="IPR046906">
    <property type="entry name" value="Mab-21_HhH/H2TH-like"/>
</dbReference>
<keyword evidence="8" id="KW-0732">Signal</keyword>
<organism evidence="10 11">
    <name type="scientific">Clytia hemisphaerica</name>
    <dbReference type="NCBI Taxonomy" id="252671"/>
    <lineage>
        <taxon>Eukaryota</taxon>
        <taxon>Metazoa</taxon>
        <taxon>Cnidaria</taxon>
        <taxon>Hydrozoa</taxon>
        <taxon>Hydroidolina</taxon>
        <taxon>Leptothecata</taxon>
        <taxon>Obeliida</taxon>
        <taxon>Clytiidae</taxon>
        <taxon>Clytia</taxon>
    </lineage>
</organism>
<dbReference type="PANTHER" id="PTHR10656">
    <property type="entry name" value="CELL FATE DETERMINING PROTEIN MAB21-RELATED"/>
    <property type="match status" value="1"/>
</dbReference>
<keyword evidence="6" id="KW-0547">Nucleotide-binding</keyword>
<keyword evidence="4" id="KW-0548">Nucleotidyltransferase</keyword>
<keyword evidence="3" id="KW-0808">Transferase</keyword>